<dbReference type="Pfam" id="PF00485">
    <property type="entry name" value="PRK"/>
    <property type="match status" value="1"/>
</dbReference>
<dbReference type="SUPFAM" id="SSF52540">
    <property type="entry name" value="P-loop containing nucleoside triphosphate hydrolases"/>
    <property type="match status" value="1"/>
</dbReference>
<dbReference type="GO" id="GO:0005524">
    <property type="term" value="F:ATP binding"/>
    <property type="evidence" value="ECO:0007669"/>
    <property type="project" value="InterPro"/>
</dbReference>
<keyword evidence="2" id="KW-0418">Kinase</keyword>
<accession>A0A4R0KJ85</accession>
<gene>
    <name evidence="2" type="ORF">E0H73_23535</name>
</gene>
<dbReference type="Gene3D" id="3.40.50.300">
    <property type="entry name" value="P-loop containing nucleotide triphosphate hydrolases"/>
    <property type="match status" value="1"/>
</dbReference>
<dbReference type="Proteomes" id="UP000291144">
    <property type="component" value="Unassembled WGS sequence"/>
</dbReference>
<feature type="domain" description="Phosphoribulokinase/uridine kinase" evidence="1">
    <location>
        <begin position="20"/>
        <end position="165"/>
    </location>
</feature>
<keyword evidence="2" id="KW-0808">Transferase</keyword>
<dbReference type="PANTHER" id="PTHR10285">
    <property type="entry name" value="URIDINE KINASE"/>
    <property type="match status" value="1"/>
</dbReference>
<protein>
    <submittedName>
        <fullName evidence="2">Uridine kinase</fullName>
    </submittedName>
</protein>
<dbReference type="InterPro" id="IPR027417">
    <property type="entry name" value="P-loop_NTPase"/>
</dbReference>
<evidence type="ECO:0000313" key="3">
    <source>
        <dbReference type="Proteomes" id="UP000291144"/>
    </source>
</evidence>
<dbReference type="GO" id="GO:0016301">
    <property type="term" value="F:kinase activity"/>
    <property type="evidence" value="ECO:0007669"/>
    <property type="project" value="UniProtKB-KW"/>
</dbReference>
<keyword evidence="3" id="KW-1185">Reference proteome</keyword>
<dbReference type="OrthoDB" id="572586at2"/>
<evidence type="ECO:0000259" key="1">
    <source>
        <dbReference type="Pfam" id="PF00485"/>
    </source>
</evidence>
<dbReference type="EMBL" id="SJKB01000007">
    <property type="protein sequence ID" value="TCC59787.1"/>
    <property type="molecule type" value="Genomic_DNA"/>
</dbReference>
<dbReference type="AlphaFoldDB" id="A0A4R0KJ85"/>
<comment type="caution">
    <text evidence="2">The sequence shown here is derived from an EMBL/GenBank/DDBJ whole genome shotgun (WGS) entry which is preliminary data.</text>
</comment>
<dbReference type="InterPro" id="IPR006083">
    <property type="entry name" value="PRK/URK"/>
</dbReference>
<sequence>MLTWLADEIPHPTSDDCVRVGIDGVDGSGKTTFANELAAALRTAARPVVRVSVDDFHNVRAIRYRRGRTSPEGFWQDAFNYDRLHTDVLDPLGPGGSRHYRPAAHDLSTDQILDLPYQVAPPGAVLVVDGLFLHRNELKNAWDLSIFLDVPFNITIQRMSHRDGTNPDPNHPTVRRYVDAQHLYFKTCNPHQKADILIDNTSLNTPRPLRIH</sequence>
<evidence type="ECO:0000313" key="2">
    <source>
        <dbReference type="EMBL" id="TCC59787.1"/>
    </source>
</evidence>
<proteinExistence type="predicted"/>
<reference evidence="2 3" key="1">
    <citation type="submission" date="2019-02" db="EMBL/GenBank/DDBJ databases">
        <title>Kribbella capetownensis sp. nov. and Kribbella speibonae sp. nov., isolated from soil.</title>
        <authorList>
            <person name="Curtis S.M."/>
            <person name="Norton I."/>
            <person name="Everest G.J."/>
            <person name="Meyers P.R."/>
        </authorList>
    </citation>
    <scope>NUCLEOTIDE SEQUENCE [LARGE SCALE GENOMIC DNA]</scope>
    <source>
        <strain evidence="2 3">NRRL B-24813</strain>
    </source>
</reference>
<name>A0A4R0KJ85_9ACTN</name>
<organism evidence="2 3">
    <name type="scientific">Kribbella pittospori</name>
    <dbReference type="NCBI Taxonomy" id="722689"/>
    <lineage>
        <taxon>Bacteria</taxon>
        <taxon>Bacillati</taxon>
        <taxon>Actinomycetota</taxon>
        <taxon>Actinomycetes</taxon>
        <taxon>Propionibacteriales</taxon>
        <taxon>Kribbellaceae</taxon>
        <taxon>Kribbella</taxon>
    </lineage>
</organism>